<dbReference type="Proteomes" id="UP001497680">
    <property type="component" value="Unassembled WGS sequence"/>
</dbReference>
<protein>
    <submittedName>
        <fullName evidence="1">Tyrosine phosphatase family-domain-containing protein</fullName>
    </submittedName>
</protein>
<comment type="caution">
    <text evidence="1">The sequence shown here is derived from an EMBL/GenBank/DDBJ whole genome shotgun (WGS) entry which is preliminary data.</text>
</comment>
<gene>
    <name evidence="1" type="ORF">F4821DRAFT_262117</name>
</gene>
<organism evidence="1 2">
    <name type="scientific">Hypoxylon rubiginosum</name>
    <dbReference type="NCBI Taxonomy" id="110542"/>
    <lineage>
        <taxon>Eukaryota</taxon>
        <taxon>Fungi</taxon>
        <taxon>Dikarya</taxon>
        <taxon>Ascomycota</taxon>
        <taxon>Pezizomycotina</taxon>
        <taxon>Sordariomycetes</taxon>
        <taxon>Xylariomycetidae</taxon>
        <taxon>Xylariales</taxon>
        <taxon>Hypoxylaceae</taxon>
        <taxon>Hypoxylon</taxon>
    </lineage>
</organism>
<name>A0ACC0CVK8_9PEZI</name>
<reference evidence="1 2" key="1">
    <citation type="journal article" date="2022" name="New Phytol.">
        <title>Ecological generalism drives hyperdiversity of secondary metabolite gene clusters in xylarialean endophytes.</title>
        <authorList>
            <person name="Franco M.E.E."/>
            <person name="Wisecaver J.H."/>
            <person name="Arnold A.E."/>
            <person name="Ju Y.M."/>
            <person name="Slot J.C."/>
            <person name="Ahrendt S."/>
            <person name="Moore L.P."/>
            <person name="Eastman K.E."/>
            <person name="Scott K."/>
            <person name="Konkel Z."/>
            <person name="Mondo S.J."/>
            <person name="Kuo A."/>
            <person name="Hayes R.D."/>
            <person name="Haridas S."/>
            <person name="Andreopoulos B."/>
            <person name="Riley R."/>
            <person name="LaButti K."/>
            <person name="Pangilinan J."/>
            <person name="Lipzen A."/>
            <person name="Amirebrahimi M."/>
            <person name="Yan J."/>
            <person name="Adam C."/>
            <person name="Keymanesh K."/>
            <person name="Ng V."/>
            <person name="Louie K."/>
            <person name="Northen T."/>
            <person name="Drula E."/>
            <person name="Henrissat B."/>
            <person name="Hsieh H.M."/>
            <person name="Youens-Clark K."/>
            <person name="Lutzoni F."/>
            <person name="Miadlikowska J."/>
            <person name="Eastwood D.C."/>
            <person name="Hamelin R.C."/>
            <person name="Grigoriev I.V."/>
            <person name="U'Ren J.M."/>
        </authorList>
    </citation>
    <scope>NUCLEOTIDE SEQUENCE [LARGE SCALE GENOMIC DNA]</scope>
    <source>
        <strain evidence="1 2">ER1909</strain>
    </source>
</reference>
<accession>A0ACC0CVK8</accession>
<proteinExistence type="predicted"/>
<evidence type="ECO:0000313" key="1">
    <source>
        <dbReference type="EMBL" id="KAI6084320.1"/>
    </source>
</evidence>
<dbReference type="EMBL" id="MU394339">
    <property type="protein sequence ID" value="KAI6084320.1"/>
    <property type="molecule type" value="Genomic_DNA"/>
</dbReference>
<sequence length="258" mass="29145">MLPWQSQHGGWSRASTQDHSAASKEEAQHDGSHEVMDARPESPDVVLQKAYVSAMDIAVERPLPLASKPPTNFAVVLPGLFRSAYPEAADFPFMQTLNLKTIVTLVGKELPQEFQDFIHANGITHNVFDMVGTKKATIPIKTMQSILSIVNDRKNYPLLIHCNHGRHRTGCVIGALRKIHEWDTTSIILEYTKFAEPKAREADVKYLTDFKPSDLPNSTRLSSRILYVQLAWQAISMLLSVSLYVWVYRYTRILLTIV</sequence>
<keyword evidence="2" id="KW-1185">Reference proteome</keyword>
<evidence type="ECO:0000313" key="2">
    <source>
        <dbReference type="Proteomes" id="UP001497680"/>
    </source>
</evidence>